<evidence type="ECO:0000313" key="2">
    <source>
        <dbReference type="EMBL" id="KAK6764950.1"/>
    </source>
</evidence>
<keyword evidence="3" id="KW-1185">Reference proteome</keyword>
<proteinExistence type="predicted"/>
<accession>A0ABR1EQQ1</accession>
<organism evidence="2 3">
    <name type="scientific">Necator americanus</name>
    <name type="common">Human hookworm</name>
    <dbReference type="NCBI Taxonomy" id="51031"/>
    <lineage>
        <taxon>Eukaryota</taxon>
        <taxon>Metazoa</taxon>
        <taxon>Ecdysozoa</taxon>
        <taxon>Nematoda</taxon>
        <taxon>Chromadorea</taxon>
        <taxon>Rhabditida</taxon>
        <taxon>Rhabditina</taxon>
        <taxon>Rhabditomorpha</taxon>
        <taxon>Strongyloidea</taxon>
        <taxon>Ancylostomatidae</taxon>
        <taxon>Bunostominae</taxon>
        <taxon>Necator</taxon>
    </lineage>
</organism>
<evidence type="ECO:0000313" key="3">
    <source>
        <dbReference type="Proteomes" id="UP001303046"/>
    </source>
</evidence>
<comment type="caution">
    <text evidence="2">The sequence shown here is derived from an EMBL/GenBank/DDBJ whole genome shotgun (WGS) entry which is preliminary data.</text>
</comment>
<feature type="compositionally biased region" description="Basic and acidic residues" evidence="1">
    <location>
        <begin position="15"/>
        <end position="29"/>
    </location>
</feature>
<gene>
    <name evidence="2" type="primary">Necator_chrX.g25207</name>
    <name evidence="2" type="ORF">RB195_025041</name>
</gene>
<dbReference type="Proteomes" id="UP001303046">
    <property type="component" value="Unassembled WGS sequence"/>
</dbReference>
<name>A0ABR1EQQ1_NECAM</name>
<evidence type="ECO:0000256" key="1">
    <source>
        <dbReference type="SAM" id="MobiDB-lite"/>
    </source>
</evidence>
<reference evidence="2 3" key="1">
    <citation type="submission" date="2023-08" db="EMBL/GenBank/DDBJ databases">
        <title>A Necator americanus chromosomal reference genome.</title>
        <authorList>
            <person name="Ilik V."/>
            <person name="Petrzelkova K.J."/>
            <person name="Pardy F."/>
            <person name="Fuh T."/>
            <person name="Niatou-Singa F.S."/>
            <person name="Gouil Q."/>
            <person name="Baker L."/>
            <person name="Ritchie M.E."/>
            <person name="Jex A.R."/>
            <person name="Gazzola D."/>
            <person name="Li H."/>
            <person name="Toshio Fujiwara R."/>
            <person name="Zhan B."/>
            <person name="Aroian R.V."/>
            <person name="Pafco B."/>
            <person name="Schwarz E.M."/>
        </authorList>
    </citation>
    <scope>NUCLEOTIDE SEQUENCE [LARGE SCALE GENOMIC DNA]</scope>
    <source>
        <strain evidence="2 3">Aroian</strain>
        <tissue evidence="2">Whole animal</tissue>
    </source>
</reference>
<feature type="region of interest" description="Disordered" evidence="1">
    <location>
        <begin position="1"/>
        <end position="29"/>
    </location>
</feature>
<protein>
    <submittedName>
        <fullName evidence="2">Uncharacterized protein</fullName>
    </submittedName>
</protein>
<dbReference type="EMBL" id="JAVFWL010000006">
    <property type="protein sequence ID" value="KAK6764950.1"/>
    <property type="molecule type" value="Genomic_DNA"/>
</dbReference>
<sequence>MPVETSSMASEDDCSPEHEGNNHCIEKGVKKPPELSCYHVGRKSNGAACLRMITVAATPVRQHPRPPWIT</sequence>